<dbReference type="InterPro" id="IPR002052">
    <property type="entry name" value="DNA_methylase_N6_adenine_CS"/>
</dbReference>
<evidence type="ECO:0000256" key="5">
    <source>
        <dbReference type="ARBA" id="ARBA00048391"/>
    </source>
</evidence>
<keyword evidence="4" id="KW-0949">S-adenosyl-L-methionine</keyword>
<evidence type="ECO:0000256" key="2">
    <source>
        <dbReference type="ARBA" id="ARBA00022603"/>
    </source>
</evidence>
<comment type="caution">
    <text evidence="8">The sequence shown here is derived from an EMBL/GenBank/DDBJ whole genome shotgun (WGS) entry which is preliminary data.</text>
</comment>
<gene>
    <name evidence="8" type="primary">prmC</name>
    <name evidence="8" type="ORF">CX802_02195</name>
</gene>
<evidence type="ECO:0000256" key="1">
    <source>
        <dbReference type="ARBA" id="ARBA00012771"/>
    </source>
</evidence>
<sequence>MKIADALQRAKELGGSNLAFSLMGFHLKKDREWIFLHKEDKLDFVDEFLILLDRYKNGEPLQYITRSCDFLDYEFEVGRGVLVPRYETEILVQKVVSIAKNLENISICEIGIGSGVISISLAKILKNCKFTATDISEDALKYARKNISKFGVQIELFNTSFLDGVEGDFDIIVSNPPYIAKDYKLDKWVMSEPSQALFGGEKGDEILKKIVNLAKDRTKFLVCEMGYDQKASLSNELEKAGFKFEFYKDLAGFDRGFVAYR</sequence>
<keyword evidence="2 8" id="KW-0489">Methyltransferase</keyword>
<evidence type="ECO:0000259" key="6">
    <source>
        <dbReference type="Pfam" id="PF05175"/>
    </source>
</evidence>
<evidence type="ECO:0000313" key="8">
    <source>
        <dbReference type="EMBL" id="EAI8858663.1"/>
    </source>
</evidence>
<evidence type="ECO:0000256" key="3">
    <source>
        <dbReference type="ARBA" id="ARBA00022679"/>
    </source>
</evidence>
<reference evidence="8 9" key="1">
    <citation type="submission" date="2018-06" db="EMBL/GenBank/DDBJ databases">
        <authorList>
            <consortium name="PulseNet: The National Subtyping Network for Foodborne Disease Surveillance"/>
            <person name="Tarr C.L."/>
            <person name="Trees E."/>
            <person name="Katz L.S."/>
            <person name="Carleton-Romer H.A."/>
            <person name="Stroika S."/>
            <person name="Kucerova Z."/>
            <person name="Roache K.F."/>
            <person name="Sabol A.L."/>
            <person name="Besser J."/>
            <person name="Gerner-Smidt P."/>
        </authorList>
    </citation>
    <scope>NUCLEOTIDE SEQUENCE [LARGE SCALE GENOMIC DNA]</scope>
    <source>
        <strain evidence="8 9">PNUSAC001503</strain>
    </source>
</reference>
<dbReference type="EC" id="2.1.1.297" evidence="1"/>
<dbReference type="Pfam" id="PF05175">
    <property type="entry name" value="MTS"/>
    <property type="match status" value="1"/>
</dbReference>
<organism evidence="8 9">
    <name type="scientific">Campylobacter fetus</name>
    <dbReference type="NCBI Taxonomy" id="196"/>
    <lineage>
        <taxon>Bacteria</taxon>
        <taxon>Pseudomonadati</taxon>
        <taxon>Campylobacterota</taxon>
        <taxon>Epsilonproteobacteria</taxon>
        <taxon>Campylobacterales</taxon>
        <taxon>Campylobacteraceae</taxon>
        <taxon>Campylobacter</taxon>
    </lineage>
</organism>
<dbReference type="SUPFAM" id="SSF53335">
    <property type="entry name" value="S-adenosyl-L-methionine-dependent methyltransferases"/>
    <property type="match status" value="1"/>
</dbReference>
<comment type="catalytic activity">
    <reaction evidence="5">
        <text>L-glutaminyl-[peptide chain release factor] + S-adenosyl-L-methionine = N(5)-methyl-L-glutaminyl-[peptide chain release factor] + S-adenosyl-L-homocysteine + H(+)</text>
        <dbReference type="Rhea" id="RHEA:42896"/>
        <dbReference type="Rhea" id="RHEA-COMP:10271"/>
        <dbReference type="Rhea" id="RHEA-COMP:10272"/>
        <dbReference type="ChEBI" id="CHEBI:15378"/>
        <dbReference type="ChEBI" id="CHEBI:30011"/>
        <dbReference type="ChEBI" id="CHEBI:57856"/>
        <dbReference type="ChEBI" id="CHEBI:59789"/>
        <dbReference type="ChEBI" id="CHEBI:61891"/>
        <dbReference type="EC" id="2.1.1.297"/>
    </reaction>
</comment>
<dbReference type="CDD" id="cd02440">
    <property type="entry name" value="AdoMet_MTases"/>
    <property type="match status" value="1"/>
</dbReference>
<evidence type="ECO:0000256" key="4">
    <source>
        <dbReference type="ARBA" id="ARBA00022691"/>
    </source>
</evidence>
<dbReference type="OMA" id="TFHELIN"/>
<dbReference type="InterPro" id="IPR007848">
    <property type="entry name" value="Small_mtfrase_dom"/>
</dbReference>
<dbReference type="PROSITE" id="PS00092">
    <property type="entry name" value="N6_MTASE"/>
    <property type="match status" value="1"/>
</dbReference>
<dbReference type="NCBIfam" id="TIGR00536">
    <property type="entry name" value="hemK_fam"/>
    <property type="match status" value="1"/>
</dbReference>
<feature type="domain" description="Release factor glutamine methyltransferase N-terminal" evidence="7">
    <location>
        <begin position="19"/>
        <end position="65"/>
    </location>
</feature>
<dbReference type="Proteomes" id="UP000535509">
    <property type="component" value="Unassembled WGS sequence"/>
</dbReference>
<dbReference type="GO" id="GO:0032259">
    <property type="term" value="P:methylation"/>
    <property type="evidence" value="ECO:0007669"/>
    <property type="project" value="UniProtKB-KW"/>
</dbReference>
<evidence type="ECO:0000259" key="7">
    <source>
        <dbReference type="Pfam" id="PF17827"/>
    </source>
</evidence>
<evidence type="ECO:0000313" key="9">
    <source>
        <dbReference type="Proteomes" id="UP000535509"/>
    </source>
</evidence>
<protein>
    <recommendedName>
        <fullName evidence="1">peptide chain release factor N(5)-glutamine methyltransferase</fullName>
        <ecNumber evidence="1">2.1.1.297</ecNumber>
    </recommendedName>
</protein>
<dbReference type="InterPro" id="IPR004556">
    <property type="entry name" value="HemK-like"/>
</dbReference>
<dbReference type="AlphaFoldDB" id="A0A5L4LF85"/>
<name>A0A5L4LF85_CAMFE</name>
<dbReference type="InterPro" id="IPR050320">
    <property type="entry name" value="N5-glutamine_MTase"/>
</dbReference>
<dbReference type="InterPro" id="IPR019874">
    <property type="entry name" value="RF_methyltr_PrmC"/>
</dbReference>
<keyword evidence="3 8" id="KW-0808">Transferase</keyword>
<dbReference type="PANTHER" id="PTHR18895:SF74">
    <property type="entry name" value="MTRF1L RELEASE FACTOR GLUTAMINE METHYLTRANSFERASE"/>
    <property type="match status" value="1"/>
</dbReference>
<dbReference type="Pfam" id="PF17827">
    <property type="entry name" value="PrmC_N"/>
    <property type="match status" value="1"/>
</dbReference>
<dbReference type="GeneID" id="61064387"/>
<keyword evidence="9" id="KW-1185">Reference proteome</keyword>
<dbReference type="Gene3D" id="3.40.50.150">
    <property type="entry name" value="Vaccinia Virus protein VP39"/>
    <property type="match status" value="1"/>
</dbReference>
<dbReference type="GO" id="GO:0102559">
    <property type="term" value="F:peptide chain release factor N(5)-glutamine methyltransferase activity"/>
    <property type="evidence" value="ECO:0007669"/>
    <property type="project" value="UniProtKB-EC"/>
</dbReference>
<dbReference type="EMBL" id="AABTCC010000004">
    <property type="protein sequence ID" value="EAI8858663.1"/>
    <property type="molecule type" value="Genomic_DNA"/>
</dbReference>
<accession>A0A5L4LF85</accession>
<dbReference type="PANTHER" id="PTHR18895">
    <property type="entry name" value="HEMK METHYLTRANSFERASE"/>
    <property type="match status" value="1"/>
</dbReference>
<feature type="domain" description="Methyltransferase small" evidence="6">
    <location>
        <begin position="91"/>
        <end position="181"/>
    </location>
</feature>
<dbReference type="NCBIfam" id="TIGR03534">
    <property type="entry name" value="RF_mod_PrmC"/>
    <property type="match status" value="1"/>
</dbReference>
<dbReference type="InterPro" id="IPR029063">
    <property type="entry name" value="SAM-dependent_MTases_sf"/>
</dbReference>
<proteinExistence type="predicted"/>
<dbReference type="GO" id="GO:0003676">
    <property type="term" value="F:nucleic acid binding"/>
    <property type="evidence" value="ECO:0007669"/>
    <property type="project" value="InterPro"/>
</dbReference>
<dbReference type="RefSeq" id="WP_011731863.1">
    <property type="nucleotide sequence ID" value="NZ_AACCWR020000013.1"/>
</dbReference>
<dbReference type="InterPro" id="IPR040758">
    <property type="entry name" value="PrmC_N"/>
</dbReference>
<dbReference type="Gene3D" id="1.10.8.10">
    <property type="entry name" value="DNA helicase RuvA subunit, C-terminal domain"/>
    <property type="match status" value="1"/>
</dbReference>